<dbReference type="InterPro" id="IPR023298">
    <property type="entry name" value="ATPase_P-typ_TM_dom_sf"/>
</dbReference>
<evidence type="ECO:0000259" key="11">
    <source>
        <dbReference type="PROSITE" id="PS50846"/>
    </source>
</evidence>
<evidence type="ECO:0000256" key="10">
    <source>
        <dbReference type="RuleBase" id="RU362081"/>
    </source>
</evidence>
<dbReference type="NCBIfam" id="TIGR01525">
    <property type="entry name" value="ATPase-IB_hvy"/>
    <property type="match status" value="1"/>
</dbReference>
<accession>A0ABT2HLZ0</accession>
<dbReference type="PROSITE" id="PS01047">
    <property type="entry name" value="HMA_1"/>
    <property type="match status" value="1"/>
</dbReference>
<dbReference type="Pfam" id="PF00403">
    <property type="entry name" value="HMA"/>
    <property type="match status" value="1"/>
</dbReference>
<feature type="transmembrane region" description="Helical" evidence="10">
    <location>
        <begin position="355"/>
        <end position="377"/>
    </location>
</feature>
<comment type="similarity">
    <text evidence="2 10">Belongs to the cation transport ATPase (P-type) (TC 3.A.3) family. Type IB subfamily.</text>
</comment>
<dbReference type="CDD" id="cd00371">
    <property type="entry name" value="HMA"/>
    <property type="match status" value="1"/>
</dbReference>
<name>A0ABT2HLZ0_9MICO</name>
<dbReference type="InterPro" id="IPR027256">
    <property type="entry name" value="P-typ_ATPase_IB"/>
</dbReference>
<evidence type="ECO:0000313" key="12">
    <source>
        <dbReference type="EMBL" id="MCS6524289.1"/>
    </source>
</evidence>
<proteinExistence type="inferred from homology"/>
<dbReference type="SUPFAM" id="SSF81665">
    <property type="entry name" value="Calcium ATPase, transmembrane domain M"/>
    <property type="match status" value="1"/>
</dbReference>
<keyword evidence="6 10" id="KW-0067">ATP-binding</keyword>
<dbReference type="Proteomes" id="UP001652264">
    <property type="component" value="Unassembled WGS sequence"/>
</dbReference>
<gene>
    <name evidence="12" type="ORF">NYQ28_17110</name>
</gene>
<dbReference type="PANTHER" id="PTHR43520:SF8">
    <property type="entry name" value="P-TYPE CU(+) TRANSPORTER"/>
    <property type="match status" value="1"/>
</dbReference>
<dbReference type="Pfam" id="PF00702">
    <property type="entry name" value="Hydrolase"/>
    <property type="match status" value="1"/>
</dbReference>
<dbReference type="InterPro" id="IPR044492">
    <property type="entry name" value="P_typ_ATPase_HD_dom"/>
</dbReference>
<dbReference type="GeneID" id="95325165"/>
<evidence type="ECO:0000256" key="3">
    <source>
        <dbReference type="ARBA" id="ARBA00022692"/>
    </source>
</evidence>
<dbReference type="SUPFAM" id="SSF56784">
    <property type="entry name" value="HAD-like"/>
    <property type="match status" value="1"/>
</dbReference>
<dbReference type="SFLD" id="SFLDG00002">
    <property type="entry name" value="C1.7:_P-type_atpase_like"/>
    <property type="match status" value="1"/>
</dbReference>
<evidence type="ECO:0000256" key="4">
    <source>
        <dbReference type="ARBA" id="ARBA00022723"/>
    </source>
</evidence>
<dbReference type="PROSITE" id="PS50846">
    <property type="entry name" value="HMA_2"/>
    <property type="match status" value="1"/>
</dbReference>
<evidence type="ECO:0000256" key="2">
    <source>
        <dbReference type="ARBA" id="ARBA00006024"/>
    </source>
</evidence>
<dbReference type="RefSeq" id="WP_141862703.1">
    <property type="nucleotide sequence ID" value="NZ_BMNV01000018.1"/>
</dbReference>
<keyword evidence="9 10" id="KW-0472">Membrane</keyword>
<keyword evidence="8 10" id="KW-1133">Transmembrane helix</keyword>
<evidence type="ECO:0000256" key="8">
    <source>
        <dbReference type="ARBA" id="ARBA00022989"/>
    </source>
</evidence>
<reference evidence="12 13" key="1">
    <citation type="submission" date="2022-08" db="EMBL/GenBank/DDBJ databases">
        <title>Taxonomy of Curtobacterium flaccumfaciens.</title>
        <authorList>
            <person name="Osdaghi E."/>
            <person name="Taghavi S.M."/>
            <person name="Hamidizade M."/>
            <person name="Abachi H."/>
            <person name="Fazliarab A."/>
            <person name="Baeyen S."/>
            <person name="Portier P."/>
            <person name="Van Vaerenbergh J."/>
            <person name="Jacques M.-A."/>
        </authorList>
    </citation>
    <scope>NUCLEOTIDE SEQUENCE [LARGE SCALE GENOMIC DNA]</scope>
    <source>
        <strain evidence="12 13">LMG8786T</strain>
    </source>
</reference>
<keyword evidence="7" id="KW-1278">Translocase</keyword>
<dbReference type="InterPro" id="IPR023214">
    <property type="entry name" value="HAD_sf"/>
</dbReference>
<dbReference type="SFLD" id="SFLDF00027">
    <property type="entry name" value="p-type_atpase"/>
    <property type="match status" value="1"/>
</dbReference>
<dbReference type="InterPro" id="IPR059000">
    <property type="entry name" value="ATPase_P-type_domA"/>
</dbReference>
<organism evidence="12 13">
    <name type="scientific">Curtobacterium citreum</name>
    <dbReference type="NCBI Taxonomy" id="2036"/>
    <lineage>
        <taxon>Bacteria</taxon>
        <taxon>Bacillati</taxon>
        <taxon>Actinomycetota</taxon>
        <taxon>Actinomycetes</taxon>
        <taxon>Micrococcales</taxon>
        <taxon>Microbacteriaceae</taxon>
        <taxon>Curtobacterium</taxon>
    </lineage>
</organism>
<dbReference type="CDD" id="cd02094">
    <property type="entry name" value="P-type_ATPase_Cu-like"/>
    <property type="match status" value="1"/>
</dbReference>
<dbReference type="Gene3D" id="3.40.1110.10">
    <property type="entry name" value="Calcium-transporting ATPase, cytoplasmic domain N"/>
    <property type="match status" value="1"/>
</dbReference>
<keyword evidence="13" id="KW-1185">Reference proteome</keyword>
<dbReference type="Pfam" id="PF00122">
    <property type="entry name" value="E1-E2_ATPase"/>
    <property type="match status" value="1"/>
</dbReference>
<keyword evidence="10" id="KW-1003">Cell membrane</keyword>
<feature type="transmembrane region" description="Helical" evidence="10">
    <location>
        <begin position="120"/>
        <end position="137"/>
    </location>
</feature>
<feature type="transmembrane region" description="Helical" evidence="10">
    <location>
        <begin position="96"/>
        <end position="114"/>
    </location>
</feature>
<dbReference type="InterPro" id="IPR036412">
    <property type="entry name" value="HAD-like_sf"/>
</dbReference>
<dbReference type="PRINTS" id="PR00119">
    <property type="entry name" value="CATATPASE"/>
</dbReference>
<feature type="transmembrane region" description="Helical" evidence="10">
    <location>
        <begin position="699"/>
        <end position="715"/>
    </location>
</feature>
<evidence type="ECO:0000256" key="1">
    <source>
        <dbReference type="ARBA" id="ARBA00004651"/>
    </source>
</evidence>
<sequence length="748" mass="75944">MSDGVVELDITGMTCASCANRIERKLGKLPGVTATVNYATEQAQVEVAGPDAADTAALIAAVEAAGYGATVHAPAAPESDGDVPPADPTAALRQRLVVSAVLAVPVVLLSMVPVLQFPNWQWAALALAAPVAVWGALPFHRAAWTNARHGAATMDTLVSVGVGAAFLWSLYALFLGDAGRPGMHMAFSWFATDPEASDLYLEVAAAVTVFILAGRYMEARAKQRSGEALRALLALGAKDASVLRDGPGGPVEQRVPAASLVVGDVVVVRPGERIPSDGVVRDGSSAVDIGMLTGESVPVEVRPGDRVTGATVNVGGRLVVEVTAVGADTELARMGKLVEDAQTGKAAVQRLADRVSAVFVPVVIGLAVVAFVGWLVAGGSVTAAFTAAVATLIIACPCALGLATPTALLVGTGRGSQLGILIGGPQALERTRTVDTIVLDKTGTVTTGVMAVRDVRGVASADTATVLALAASVEDGSEHPVGRAVVEAARARGLDVPRAVDFRAVPGAGVQALVGTEVVLVGTASWLASDWAIALPDDLAAAVSTVETAGGTAVVVARGGMALGVVVVGDTVKPEAADAVRRFRELGLRPVLLTGDNAGAARAVAEQIGIDEVHARATPASKLETVRRLQAEGRTVAMVGDGVNDAAALAAADLGIAMGAGTDAAIAASDITVVSGRLTVVADAVRLARATLRTIRGNLFWAFAYNVAAIPLAMAGLLNPVLAGAAMAFSSVFVVTNSLRLRRFAAWS</sequence>
<feature type="transmembrane region" description="Helical" evidence="10">
    <location>
        <begin position="199"/>
        <end position="217"/>
    </location>
</feature>
<dbReference type="InterPro" id="IPR036163">
    <property type="entry name" value="HMA_dom_sf"/>
</dbReference>
<dbReference type="InterPro" id="IPR006121">
    <property type="entry name" value="HMA_dom"/>
</dbReference>
<keyword evidence="5 10" id="KW-0547">Nucleotide-binding</keyword>
<evidence type="ECO:0000256" key="5">
    <source>
        <dbReference type="ARBA" id="ARBA00022741"/>
    </source>
</evidence>
<evidence type="ECO:0000256" key="9">
    <source>
        <dbReference type="ARBA" id="ARBA00023136"/>
    </source>
</evidence>
<protein>
    <submittedName>
        <fullName evidence="12">Heavy metal translocating P-type ATPase</fullName>
    </submittedName>
</protein>
<comment type="subcellular location">
    <subcellularLocation>
        <location evidence="1">Cell membrane</location>
        <topology evidence="1">Multi-pass membrane protein</topology>
    </subcellularLocation>
</comment>
<dbReference type="InterPro" id="IPR018303">
    <property type="entry name" value="ATPase_P-typ_P_site"/>
</dbReference>
<dbReference type="InterPro" id="IPR023299">
    <property type="entry name" value="ATPase_P-typ_cyto_dom_N"/>
</dbReference>
<evidence type="ECO:0000313" key="13">
    <source>
        <dbReference type="Proteomes" id="UP001652264"/>
    </source>
</evidence>
<dbReference type="SUPFAM" id="SSF55008">
    <property type="entry name" value="HMA, heavy metal-associated domain"/>
    <property type="match status" value="1"/>
</dbReference>
<dbReference type="SUPFAM" id="SSF81653">
    <property type="entry name" value="Calcium ATPase, transduction domain A"/>
    <property type="match status" value="1"/>
</dbReference>
<dbReference type="PROSITE" id="PS00154">
    <property type="entry name" value="ATPASE_E1_E2"/>
    <property type="match status" value="1"/>
</dbReference>
<feature type="transmembrane region" description="Helical" evidence="10">
    <location>
        <begin position="383"/>
        <end position="410"/>
    </location>
</feature>
<dbReference type="EMBL" id="JANVAD010000015">
    <property type="protein sequence ID" value="MCS6524289.1"/>
    <property type="molecule type" value="Genomic_DNA"/>
</dbReference>
<feature type="transmembrane region" description="Helical" evidence="10">
    <location>
        <begin position="157"/>
        <end position="179"/>
    </location>
</feature>
<dbReference type="NCBIfam" id="TIGR01494">
    <property type="entry name" value="ATPase_P-type"/>
    <property type="match status" value="1"/>
</dbReference>
<dbReference type="SFLD" id="SFLDS00003">
    <property type="entry name" value="Haloacid_Dehalogenase"/>
    <property type="match status" value="1"/>
</dbReference>
<feature type="transmembrane region" description="Helical" evidence="10">
    <location>
        <begin position="721"/>
        <end position="739"/>
    </location>
</feature>
<dbReference type="PROSITE" id="PS01229">
    <property type="entry name" value="COF_2"/>
    <property type="match status" value="1"/>
</dbReference>
<comment type="caution">
    <text evidence="12">The sequence shown here is derived from an EMBL/GenBank/DDBJ whole genome shotgun (WGS) entry which is preliminary data.</text>
</comment>
<dbReference type="PANTHER" id="PTHR43520">
    <property type="entry name" value="ATP7, ISOFORM B"/>
    <property type="match status" value="1"/>
</dbReference>
<keyword evidence="4 10" id="KW-0479">Metal-binding</keyword>
<dbReference type="InterPro" id="IPR017969">
    <property type="entry name" value="Heavy-metal-associated_CS"/>
</dbReference>
<dbReference type="InterPro" id="IPR001757">
    <property type="entry name" value="P_typ_ATPase"/>
</dbReference>
<evidence type="ECO:0000256" key="6">
    <source>
        <dbReference type="ARBA" id="ARBA00022840"/>
    </source>
</evidence>
<feature type="domain" description="HMA" evidence="11">
    <location>
        <begin position="4"/>
        <end position="70"/>
    </location>
</feature>
<dbReference type="Gene3D" id="3.30.70.100">
    <property type="match status" value="1"/>
</dbReference>
<dbReference type="Gene3D" id="3.40.50.1000">
    <property type="entry name" value="HAD superfamily/HAD-like"/>
    <property type="match status" value="1"/>
</dbReference>
<dbReference type="NCBIfam" id="TIGR01511">
    <property type="entry name" value="ATPase-IB1_Cu"/>
    <property type="match status" value="1"/>
</dbReference>
<keyword evidence="3 10" id="KW-0812">Transmembrane</keyword>
<evidence type="ECO:0000256" key="7">
    <source>
        <dbReference type="ARBA" id="ARBA00022967"/>
    </source>
</evidence>
<dbReference type="Gene3D" id="2.70.150.10">
    <property type="entry name" value="Calcium-transporting ATPase, cytoplasmic transduction domain A"/>
    <property type="match status" value="1"/>
</dbReference>
<dbReference type="InterPro" id="IPR008250">
    <property type="entry name" value="ATPase_P-typ_transduc_dom_A_sf"/>
</dbReference>
<dbReference type="PRINTS" id="PR00943">
    <property type="entry name" value="CUATPASE"/>
</dbReference>